<evidence type="ECO:0000313" key="3">
    <source>
        <dbReference type="Proteomes" id="UP000030671"/>
    </source>
</evidence>
<reference evidence="2 3" key="1">
    <citation type="journal article" date="2012" name="New Phytol.">
        <title>Insight into trade-off between wood decay and parasitism from the genome of a fungal forest pathogen.</title>
        <authorList>
            <person name="Olson A."/>
            <person name="Aerts A."/>
            <person name="Asiegbu F."/>
            <person name="Belbahri L."/>
            <person name="Bouzid O."/>
            <person name="Broberg A."/>
            <person name="Canback B."/>
            <person name="Coutinho P.M."/>
            <person name="Cullen D."/>
            <person name="Dalman K."/>
            <person name="Deflorio G."/>
            <person name="van Diepen L.T."/>
            <person name="Dunand C."/>
            <person name="Duplessis S."/>
            <person name="Durling M."/>
            <person name="Gonthier P."/>
            <person name="Grimwood J."/>
            <person name="Fossdal C.G."/>
            <person name="Hansson D."/>
            <person name="Henrissat B."/>
            <person name="Hietala A."/>
            <person name="Himmelstrand K."/>
            <person name="Hoffmeister D."/>
            <person name="Hogberg N."/>
            <person name="James T.Y."/>
            <person name="Karlsson M."/>
            <person name="Kohler A."/>
            <person name="Kues U."/>
            <person name="Lee Y.H."/>
            <person name="Lin Y.C."/>
            <person name="Lind M."/>
            <person name="Lindquist E."/>
            <person name="Lombard V."/>
            <person name="Lucas S."/>
            <person name="Lunden K."/>
            <person name="Morin E."/>
            <person name="Murat C."/>
            <person name="Park J."/>
            <person name="Raffaello T."/>
            <person name="Rouze P."/>
            <person name="Salamov A."/>
            <person name="Schmutz J."/>
            <person name="Solheim H."/>
            <person name="Stahlberg J."/>
            <person name="Velez H."/>
            <person name="de Vries R.P."/>
            <person name="Wiebenga A."/>
            <person name="Woodward S."/>
            <person name="Yakovlev I."/>
            <person name="Garbelotto M."/>
            <person name="Martin F."/>
            <person name="Grigoriev I.V."/>
            <person name="Stenlid J."/>
        </authorList>
    </citation>
    <scope>NUCLEOTIDE SEQUENCE [LARGE SCALE GENOMIC DNA]</scope>
    <source>
        <strain evidence="2 3">TC 32-1</strain>
    </source>
</reference>
<keyword evidence="3" id="KW-1185">Reference proteome</keyword>
<gene>
    <name evidence="2" type="ORF">HETIRDRAFT_421251</name>
</gene>
<proteinExistence type="predicted"/>
<dbReference type="Proteomes" id="UP000030671">
    <property type="component" value="Unassembled WGS sequence"/>
</dbReference>
<accession>W4JUB7</accession>
<dbReference type="GeneID" id="20673714"/>
<dbReference type="KEGG" id="hir:HETIRDRAFT_421251"/>
<evidence type="ECO:0000256" key="1">
    <source>
        <dbReference type="SAM" id="Phobius"/>
    </source>
</evidence>
<dbReference type="AlphaFoldDB" id="W4JUB7"/>
<protein>
    <submittedName>
        <fullName evidence="2">Uncharacterized protein</fullName>
    </submittedName>
</protein>
<feature type="transmembrane region" description="Helical" evidence="1">
    <location>
        <begin position="33"/>
        <end position="56"/>
    </location>
</feature>
<sequence length="88" mass="9646">MRCNTTICYNLAKLTSANPSLLHPHLIHQPQTFAMILGTASSFTLILLIVATSYFYPLGMNSPLRFSDIEGMASTHELIGTHTSPVLL</sequence>
<dbReference type="HOGENOM" id="CLU_2469370_0_0_1"/>
<organism evidence="2 3">
    <name type="scientific">Heterobasidion irregulare (strain TC 32-1)</name>
    <dbReference type="NCBI Taxonomy" id="747525"/>
    <lineage>
        <taxon>Eukaryota</taxon>
        <taxon>Fungi</taxon>
        <taxon>Dikarya</taxon>
        <taxon>Basidiomycota</taxon>
        <taxon>Agaricomycotina</taxon>
        <taxon>Agaricomycetes</taxon>
        <taxon>Russulales</taxon>
        <taxon>Bondarzewiaceae</taxon>
        <taxon>Heterobasidion</taxon>
        <taxon>Heterobasidion annosum species complex</taxon>
    </lineage>
</organism>
<dbReference type="InParanoid" id="W4JUB7"/>
<keyword evidence="1" id="KW-0472">Membrane</keyword>
<name>W4JUB7_HETIT</name>
<keyword evidence="1" id="KW-0812">Transmembrane</keyword>
<dbReference type="RefSeq" id="XP_009550609.1">
    <property type="nucleotide sequence ID" value="XM_009552314.1"/>
</dbReference>
<dbReference type="EMBL" id="KI925463">
    <property type="protein sequence ID" value="ETW77059.1"/>
    <property type="molecule type" value="Genomic_DNA"/>
</dbReference>
<keyword evidence="1" id="KW-1133">Transmembrane helix</keyword>
<evidence type="ECO:0000313" key="2">
    <source>
        <dbReference type="EMBL" id="ETW77059.1"/>
    </source>
</evidence>